<accession>A0AAU8K2W3</accession>
<gene>
    <name evidence="2" type="ORF">ABWK59_28110</name>
</gene>
<dbReference type="KEGG" id="kcm:ABWK59_28110"/>
<reference evidence="2" key="1">
    <citation type="submission" date="2024-06" db="EMBL/GenBank/DDBJ databases">
        <title>The genome sequences of Kitasatospora sp. strain HUAS MG31.</title>
        <authorList>
            <person name="Mo P."/>
        </authorList>
    </citation>
    <scope>NUCLEOTIDE SEQUENCE</scope>
    <source>
        <strain evidence="2">HUAS MG31</strain>
    </source>
</reference>
<dbReference type="InterPro" id="IPR004942">
    <property type="entry name" value="Roadblock/LAMTOR2_dom"/>
</dbReference>
<protein>
    <submittedName>
        <fullName evidence="2">Roadblock/LC7 domain-containing protein</fullName>
    </submittedName>
</protein>
<organism evidence="2">
    <name type="scientific">Kitasatospora camelliae</name>
    <dbReference type="NCBI Taxonomy" id="3156397"/>
    <lineage>
        <taxon>Bacteria</taxon>
        <taxon>Bacillati</taxon>
        <taxon>Actinomycetota</taxon>
        <taxon>Actinomycetes</taxon>
        <taxon>Kitasatosporales</taxon>
        <taxon>Streptomycetaceae</taxon>
        <taxon>Kitasatospora</taxon>
    </lineage>
</organism>
<dbReference type="EMBL" id="CP159872">
    <property type="protein sequence ID" value="XCM82502.1"/>
    <property type="molecule type" value="Genomic_DNA"/>
</dbReference>
<dbReference type="SMART" id="SM00960">
    <property type="entry name" value="Robl_LC7"/>
    <property type="match status" value="1"/>
</dbReference>
<dbReference type="SUPFAM" id="SSF103196">
    <property type="entry name" value="Roadblock/LC7 domain"/>
    <property type="match status" value="1"/>
</dbReference>
<evidence type="ECO:0000313" key="2">
    <source>
        <dbReference type="EMBL" id="XCM82502.1"/>
    </source>
</evidence>
<dbReference type="AlphaFoldDB" id="A0AAU8K2W3"/>
<dbReference type="Pfam" id="PF03259">
    <property type="entry name" value="Robl_LC7"/>
    <property type="match status" value="1"/>
</dbReference>
<dbReference type="Gene3D" id="3.30.450.30">
    <property type="entry name" value="Dynein light chain 2a, cytoplasmic"/>
    <property type="match status" value="1"/>
</dbReference>
<feature type="domain" description="Roadblock/LAMTOR2" evidence="1">
    <location>
        <begin position="22"/>
        <end position="110"/>
    </location>
</feature>
<sequence length="144" mass="15262">MKRTLRQFTGRRTSVLPEPEVLIELRRLRARVPHLTGGLVATTDGLVVAHDTSGLEPEHVAALTAAALGVSTRLTEATGQGGFKEMLTRGELGYTATYAAGSFVVLTLLAGPDTNVGRLHLEARRAGGRIAALADAALERHDRG</sequence>
<evidence type="ECO:0000259" key="1">
    <source>
        <dbReference type="SMART" id="SM00960"/>
    </source>
</evidence>
<name>A0AAU8K2W3_9ACTN</name>
<dbReference type="RefSeq" id="WP_354643434.1">
    <property type="nucleotide sequence ID" value="NZ_CP159872.1"/>
</dbReference>
<proteinExistence type="predicted"/>